<dbReference type="EMBL" id="CP007142">
    <property type="protein sequence ID" value="AJQ96503.1"/>
    <property type="molecule type" value="Genomic_DNA"/>
</dbReference>
<sequence>MPALFGAGYTLPLIDIRFGSADAAPDIFLYVGSIQCLNGQKFLKHFIVSDLSGPAVVVSADWQYRL</sequence>
<accession>A0A0C5VT45</accession>
<gene>
    <name evidence="1" type="ORF">YC6258_04471</name>
</gene>
<name>A0A0C5VT45_9GAMM</name>
<organism evidence="1 2">
    <name type="scientific">Gynuella sunshinyii YC6258</name>
    <dbReference type="NCBI Taxonomy" id="1445510"/>
    <lineage>
        <taxon>Bacteria</taxon>
        <taxon>Pseudomonadati</taxon>
        <taxon>Pseudomonadota</taxon>
        <taxon>Gammaproteobacteria</taxon>
        <taxon>Oceanospirillales</taxon>
        <taxon>Saccharospirillaceae</taxon>
        <taxon>Gynuella</taxon>
    </lineage>
</organism>
<keyword evidence="2" id="KW-1185">Reference proteome</keyword>
<evidence type="ECO:0000313" key="1">
    <source>
        <dbReference type="EMBL" id="AJQ96503.1"/>
    </source>
</evidence>
<dbReference type="HOGENOM" id="CLU_2825097_0_0_6"/>
<dbReference type="AlphaFoldDB" id="A0A0C5VT45"/>
<dbReference type="Proteomes" id="UP000032266">
    <property type="component" value="Chromosome"/>
</dbReference>
<reference evidence="1 2" key="1">
    <citation type="submission" date="2014-01" db="EMBL/GenBank/DDBJ databases">
        <title>Full genme sequencing of cellulolytic bacterium Gynuella sunshinyii YC6258T gen. nov., sp. nov.</title>
        <authorList>
            <person name="Khan H."/>
            <person name="Chung E.J."/>
            <person name="Chung Y.R."/>
        </authorList>
    </citation>
    <scope>NUCLEOTIDE SEQUENCE [LARGE SCALE GENOMIC DNA]</scope>
    <source>
        <strain evidence="1 2">YC6258</strain>
    </source>
</reference>
<protein>
    <submittedName>
        <fullName evidence="1">Uncharacterized protein</fullName>
    </submittedName>
</protein>
<evidence type="ECO:0000313" key="2">
    <source>
        <dbReference type="Proteomes" id="UP000032266"/>
    </source>
</evidence>
<dbReference type="STRING" id="1445510.YC6258_04471"/>
<dbReference type="KEGG" id="gsn:YC6258_04471"/>
<proteinExistence type="predicted"/>